<reference evidence="6 7" key="1">
    <citation type="submission" date="2020-03" db="EMBL/GenBank/DDBJ databases">
        <authorList>
            <person name="Picone N."/>
        </authorList>
    </citation>
    <scope>NUCLEOTIDE SEQUENCE [LARGE SCALE GENOMIC DNA]</scope>
    <source>
        <strain evidence="6">NSCAC1</strain>
    </source>
</reference>
<feature type="repeat" description="TPR" evidence="3">
    <location>
        <begin position="301"/>
        <end position="334"/>
    </location>
</feature>
<sequence length="928" mass="103952">MVTFRINRKLNAVLLLSLFLISCSKDFTPEEYIARAKEYQEKQDISSAIIELKNALQKSPDNAEARLLLGKAYIQTSNGAASEKELEKAIKFGLPSQDGVIPLTRALFLQGKFQEAIDSIAKYPDLPKNIEEELLPLQGEAYLGLNNLEEAKRYYNAALKINPNNRDANLGKAKIEAAQGEFDSARNGINKVLENSPEFAPAWNLLGNLERYQGNAEAAEQAYGKAIEFRKNNEDDRLNRALVRIFLKNYEGAAQDLDILKKKNPNHPTVNYGYGLLNFEQKKYPDAEEDFQKVLNVQEYTPALFYLGLTQYRLGKIEQAEKNLAQFVAQSPDNSTGAKLLGEIRLSKGDYNGAKSILSKVLTKTPNDSQALALMGDVALKQGNPKESAEYFRRVTVENPESALAYSKLGLSLDLLGKHNEGTAALEKARDLNNQTPQADLLVILSYLRAHEFDKAIENAQLMRQKYPENPTPFTLMGGAYLGKGDNDKAKASFEEALKIAPGDPNASHQLASLAILKNNLEEATTLYKKVLKEYPNDLQTMLRLADLEQKKGQVKKTKKLIEQAIETNPKALAPRMILADYYIKAKQPKQALETLADVQVDNSENPALVALTGKAQLAAGQTGTALDLFKKLVRLQPESAAAHYELAKAYNQMGQATEVKKSLKNTLDLDPHYLAAQLQMAYIAMSEEKMDKANEYLQSAEKDYPDNREVINLRAGFAIKENQPEKAIEIYQQAQNRFPDSNYWPIQLSQLYWRTNQQQKSLTTLEAWLKKHPDDFSARLILANNYLISGKNDQARTSFTKLHDQAPEDIIVLNNLAWLMRDENPKRALGYAQQALTLDPENPEVMDTLGTLLLKQGEPAKALKLLEKAAEKLPKNQTIQFHKVQALIQSKRTDTMGAKKLLRDLLSSDDSFLERDEAESLLEKLGS</sequence>
<keyword evidence="4" id="KW-0175">Coiled coil</keyword>
<keyword evidence="5" id="KW-0732">Signal</keyword>
<feature type="repeat" description="TPR" evidence="3">
    <location>
        <begin position="471"/>
        <end position="504"/>
    </location>
</feature>
<dbReference type="NCBIfam" id="TIGR02917">
    <property type="entry name" value="PEP_TPR_lipo"/>
    <property type="match status" value="1"/>
</dbReference>
<dbReference type="PROSITE" id="PS50005">
    <property type="entry name" value="TPR"/>
    <property type="match status" value="9"/>
</dbReference>
<dbReference type="Pfam" id="PF14559">
    <property type="entry name" value="TPR_19"/>
    <property type="match status" value="7"/>
</dbReference>
<dbReference type="SMART" id="SM00028">
    <property type="entry name" value="TPR"/>
    <property type="match status" value="21"/>
</dbReference>
<evidence type="ECO:0000256" key="4">
    <source>
        <dbReference type="SAM" id="Coils"/>
    </source>
</evidence>
<keyword evidence="1" id="KW-0677">Repeat</keyword>
<evidence type="ECO:0000256" key="1">
    <source>
        <dbReference type="ARBA" id="ARBA00022737"/>
    </source>
</evidence>
<evidence type="ECO:0000313" key="7">
    <source>
        <dbReference type="Proteomes" id="UP000516072"/>
    </source>
</evidence>
<dbReference type="Pfam" id="PF13432">
    <property type="entry name" value="TPR_16"/>
    <property type="match status" value="2"/>
</dbReference>
<keyword evidence="7" id="KW-1185">Reference proteome</keyword>
<dbReference type="InterPro" id="IPR051012">
    <property type="entry name" value="CellSynth/LPSAsmb/PSIAsmb"/>
</dbReference>
<feature type="chain" id="PRO_5028986990" evidence="5">
    <location>
        <begin position="25"/>
        <end position="928"/>
    </location>
</feature>
<evidence type="ECO:0000256" key="5">
    <source>
        <dbReference type="SAM" id="SignalP"/>
    </source>
</evidence>
<dbReference type="AlphaFoldDB" id="A0A7G1QAZ7"/>
<keyword evidence="2 3" id="KW-0802">TPR repeat</keyword>
<dbReference type="RefSeq" id="WP_197744036.1">
    <property type="nucleotide sequence ID" value="NZ_LR778175.1"/>
</dbReference>
<dbReference type="PANTHER" id="PTHR45586:SF1">
    <property type="entry name" value="LIPOPOLYSACCHARIDE ASSEMBLY PROTEIN B"/>
    <property type="match status" value="1"/>
</dbReference>
<feature type="coiled-coil region" evidence="4">
    <location>
        <begin position="514"/>
        <end position="568"/>
    </location>
</feature>
<dbReference type="KEGG" id="ntg:NSCAC_1348"/>
<dbReference type="SUPFAM" id="SSF48452">
    <property type="entry name" value="TPR-like"/>
    <property type="match status" value="5"/>
</dbReference>
<dbReference type="InterPro" id="IPR019734">
    <property type="entry name" value="TPR_rpt"/>
</dbReference>
<dbReference type="InterPro" id="IPR014266">
    <property type="entry name" value="PEP-CTERM_TPR_PrsT"/>
</dbReference>
<feature type="repeat" description="TPR" evidence="3">
    <location>
        <begin position="369"/>
        <end position="402"/>
    </location>
</feature>
<feature type="repeat" description="TPR" evidence="3">
    <location>
        <begin position="132"/>
        <end position="165"/>
    </location>
</feature>
<feature type="repeat" description="TPR" evidence="3">
    <location>
        <begin position="641"/>
        <end position="674"/>
    </location>
</feature>
<feature type="signal peptide" evidence="5">
    <location>
        <begin position="1"/>
        <end position="24"/>
    </location>
</feature>
<dbReference type="PROSITE" id="PS51257">
    <property type="entry name" value="PROKAR_LIPOPROTEIN"/>
    <property type="match status" value="1"/>
</dbReference>
<evidence type="ECO:0000313" key="6">
    <source>
        <dbReference type="EMBL" id="CAB1276791.1"/>
    </source>
</evidence>
<dbReference type="EMBL" id="LR778175">
    <property type="protein sequence ID" value="CAB1276791.1"/>
    <property type="molecule type" value="Genomic_DNA"/>
</dbReference>
<protein>
    <submittedName>
        <fullName evidence="6">PEP-CTERM system TPR-repeat lipoprotein</fullName>
    </submittedName>
</protein>
<feature type="repeat" description="TPR" evidence="3">
    <location>
        <begin position="505"/>
        <end position="538"/>
    </location>
</feature>
<keyword evidence="6" id="KW-0449">Lipoprotein</keyword>
<dbReference type="InterPro" id="IPR011990">
    <property type="entry name" value="TPR-like_helical_dom_sf"/>
</dbReference>
<gene>
    <name evidence="6" type="ORF">NSCAC_1348</name>
</gene>
<proteinExistence type="predicted"/>
<evidence type="ECO:0000256" key="3">
    <source>
        <dbReference type="PROSITE-ProRule" id="PRU00339"/>
    </source>
</evidence>
<dbReference type="Proteomes" id="UP000516072">
    <property type="component" value="Chromosome"/>
</dbReference>
<feature type="repeat" description="TPR" evidence="3">
    <location>
        <begin position="607"/>
        <end position="640"/>
    </location>
</feature>
<accession>A0A7G1QAZ7</accession>
<dbReference type="Gene3D" id="1.25.40.10">
    <property type="entry name" value="Tetratricopeptide repeat domain"/>
    <property type="match status" value="4"/>
</dbReference>
<dbReference type="Pfam" id="PF13174">
    <property type="entry name" value="TPR_6"/>
    <property type="match status" value="1"/>
</dbReference>
<name>A0A7G1QAZ7_9GAMM</name>
<organism evidence="6 7">
    <name type="scientific">Candidatus Nitrosacidococcus tergens</name>
    <dbReference type="NCBI Taxonomy" id="553981"/>
    <lineage>
        <taxon>Bacteria</taxon>
        <taxon>Pseudomonadati</taxon>
        <taxon>Pseudomonadota</taxon>
        <taxon>Gammaproteobacteria</taxon>
        <taxon>Chromatiales</taxon>
        <taxon>Chromatiaceae</taxon>
        <taxon>Candidatus Nitrosacidococcus</taxon>
    </lineage>
</organism>
<dbReference type="PANTHER" id="PTHR45586">
    <property type="entry name" value="TPR REPEAT-CONTAINING PROTEIN PA4667"/>
    <property type="match status" value="1"/>
</dbReference>
<feature type="repeat" description="TPR" evidence="3">
    <location>
        <begin position="844"/>
        <end position="877"/>
    </location>
</feature>
<feature type="repeat" description="TPR" evidence="3">
    <location>
        <begin position="200"/>
        <end position="233"/>
    </location>
</feature>
<evidence type="ECO:0000256" key="2">
    <source>
        <dbReference type="ARBA" id="ARBA00022803"/>
    </source>
</evidence>